<dbReference type="RefSeq" id="WP_126826668.1">
    <property type="nucleotide sequence ID" value="NZ_JBHLWU010000003.1"/>
</dbReference>
<name>A0A430AF88_9ENTE</name>
<reference evidence="1 2" key="1">
    <citation type="submission" date="2017-05" db="EMBL/GenBank/DDBJ databases">
        <title>Vagococcus spp. assemblies.</title>
        <authorList>
            <person name="Gulvik C.A."/>
        </authorList>
    </citation>
    <scope>NUCLEOTIDE SEQUENCE [LARGE SCALE GENOMIC DNA]</scope>
    <source>
        <strain evidence="1 2">DSM 24756</strain>
    </source>
</reference>
<evidence type="ECO:0000313" key="1">
    <source>
        <dbReference type="EMBL" id="RSU06214.1"/>
    </source>
</evidence>
<comment type="caution">
    <text evidence="1">The sequence shown here is derived from an EMBL/GenBank/DDBJ whole genome shotgun (WGS) entry which is preliminary data.</text>
</comment>
<keyword evidence="2" id="KW-1185">Reference proteome</keyword>
<sequence length="232" mass="27459">MVENKGDKKYTENELREIESELGEFFFKQFLSHLVYSGKIDNEKIDDLNYVDKIVEEQLNEGLQGLFNVSITFEEDFEKAIKSEKEKSRNQTAIILCGTLIEHKFNSFYTEILSQCHDFEEDYIFQVLNSTNIKGKMTWLFLLSTGNEFDDNLRVKIEKINLLRNKFVHYKPIFEDIDEMKKADRLKNQVNEIASDLEEIPKELSEFLQIIEKKLIPEKEQAEKLINNFYSK</sequence>
<dbReference type="AlphaFoldDB" id="A0A430AF88"/>
<protein>
    <submittedName>
        <fullName evidence="1">Uncharacterized protein</fullName>
    </submittedName>
</protein>
<organism evidence="1 2">
    <name type="scientific">Vagococcus entomophilus</name>
    <dbReference type="NCBI Taxonomy" id="1160095"/>
    <lineage>
        <taxon>Bacteria</taxon>
        <taxon>Bacillati</taxon>
        <taxon>Bacillota</taxon>
        <taxon>Bacilli</taxon>
        <taxon>Lactobacillales</taxon>
        <taxon>Enterococcaceae</taxon>
        <taxon>Vagococcus</taxon>
    </lineage>
</organism>
<evidence type="ECO:0000313" key="2">
    <source>
        <dbReference type="Proteomes" id="UP000288669"/>
    </source>
</evidence>
<proteinExistence type="predicted"/>
<accession>A0A430AF88</accession>
<dbReference type="Proteomes" id="UP000288669">
    <property type="component" value="Unassembled WGS sequence"/>
</dbReference>
<dbReference type="EMBL" id="NGJZ01000004">
    <property type="protein sequence ID" value="RSU06214.1"/>
    <property type="molecule type" value="Genomic_DNA"/>
</dbReference>
<gene>
    <name evidence="1" type="ORF">CBF30_10895</name>
</gene>